<keyword evidence="3" id="KW-1185">Reference proteome</keyword>
<dbReference type="OrthoDB" id="9971251at2759"/>
<reference evidence="2 3" key="1">
    <citation type="submission" date="2018-04" db="EMBL/GenBank/DDBJ databases">
        <title>The genome of golden apple snail Pomacea canaliculata provides insight into stress tolerance and invasive adaptation.</title>
        <authorList>
            <person name="Liu C."/>
            <person name="Liu B."/>
            <person name="Ren Y."/>
            <person name="Zhang Y."/>
            <person name="Wang H."/>
            <person name="Li S."/>
            <person name="Jiang F."/>
            <person name="Yin L."/>
            <person name="Zhang G."/>
            <person name="Qian W."/>
            <person name="Fan W."/>
        </authorList>
    </citation>
    <scope>NUCLEOTIDE SEQUENCE [LARGE SCALE GENOMIC DNA]</scope>
    <source>
        <strain evidence="2">SZHN2017</strain>
        <tissue evidence="2">Muscle</tissue>
    </source>
</reference>
<feature type="compositionally biased region" description="Basic and acidic residues" evidence="1">
    <location>
        <begin position="38"/>
        <end position="51"/>
    </location>
</feature>
<evidence type="ECO:0000313" key="2">
    <source>
        <dbReference type="EMBL" id="PVD21332.1"/>
    </source>
</evidence>
<dbReference type="AlphaFoldDB" id="A0A2T7NJI3"/>
<protein>
    <recommendedName>
        <fullName evidence="4">CUB domain-containing protein</fullName>
    </recommendedName>
</protein>
<evidence type="ECO:0000313" key="3">
    <source>
        <dbReference type="Proteomes" id="UP000245119"/>
    </source>
</evidence>
<dbReference type="Proteomes" id="UP000245119">
    <property type="component" value="Linkage Group LG12"/>
</dbReference>
<evidence type="ECO:0008006" key="4">
    <source>
        <dbReference type="Google" id="ProtNLM"/>
    </source>
</evidence>
<comment type="caution">
    <text evidence="2">The sequence shown here is derived from an EMBL/GenBank/DDBJ whole genome shotgun (WGS) entry which is preliminary data.</text>
</comment>
<dbReference type="EMBL" id="PZQS01000012">
    <property type="protein sequence ID" value="PVD21332.1"/>
    <property type="molecule type" value="Genomic_DNA"/>
</dbReference>
<proteinExistence type="predicted"/>
<feature type="region of interest" description="Disordered" evidence="1">
    <location>
        <begin position="144"/>
        <end position="165"/>
    </location>
</feature>
<organism evidence="2 3">
    <name type="scientific">Pomacea canaliculata</name>
    <name type="common">Golden apple snail</name>
    <dbReference type="NCBI Taxonomy" id="400727"/>
    <lineage>
        <taxon>Eukaryota</taxon>
        <taxon>Metazoa</taxon>
        <taxon>Spiralia</taxon>
        <taxon>Lophotrochozoa</taxon>
        <taxon>Mollusca</taxon>
        <taxon>Gastropoda</taxon>
        <taxon>Caenogastropoda</taxon>
        <taxon>Architaenioglossa</taxon>
        <taxon>Ampullarioidea</taxon>
        <taxon>Ampullariidae</taxon>
        <taxon>Pomacea</taxon>
    </lineage>
</organism>
<feature type="region of interest" description="Disordered" evidence="1">
    <location>
        <begin position="1"/>
        <end position="23"/>
    </location>
</feature>
<sequence>MRRCLLDPWNDTEPRQHRLDSQPESLLSNKLLPSWRVRTERRHERRQEKDAPATLRIRPPPMIADPVSPECYNFTYGNWRKQEFYSPNYPGPYLNNTDCVLYLEDMTNSWSYNVCHQTLQSLSCNVYNPAIKLYVSRDTEALISEPQSSGKQETEKKEVHSHRLM</sequence>
<feature type="region of interest" description="Disordered" evidence="1">
    <location>
        <begin position="38"/>
        <end position="60"/>
    </location>
</feature>
<feature type="compositionally biased region" description="Basic and acidic residues" evidence="1">
    <location>
        <begin position="12"/>
        <end position="21"/>
    </location>
</feature>
<accession>A0A2T7NJI3</accession>
<gene>
    <name evidence="2" type="ORF">C0Q70_19505</name>
</gene>
<evidence type="ECO:0000256" key="1">
    <source>
        <dbReference type="SAM" id="MobiDB-lite"/>
    </source>
</evidence>
<name>A0A2T7NJI3_POMCA</name>